<evidence type="ECO:0000313" key="2">
    <source>
        <dbReference type="EMBL" id="MBJ6723696.1"/>
    </source>
</evidence>
<gene>
    <name evidence="2" type="ORF">JFN93_03135</name>
</gene>
<dbReference type="Pfam" id="PF11984">
    <property type="entry name" value="DUF3485"/>
    <property type="match status" value="1"/>
</dbReference>
<name>A0A8J7JA60_9BACT</name>
<keyword evidence="3" id="KW-1185">Reference proteome</keyword>
<dbReference type="EMBL" id="JAEMHM010000002">
    <property type="protein sequence ID" value="MBJ6723696.1"/>
    <property type="molecule type" value="Genomic_DNA"/>
</dbReference>
<comment type="caution">
    <text evidence="2">The sequence shown here is derived from an EMBL/GenBank/DDBJ whole genome shotgun (WGS) entry which is preliminary data.</text>
</comment>
<dbReference type="AlphaFoldDB" id="A0A8J7JA60"/>
<dbReference type="InterPro" id="IPR014263">
    <property type="entry name" value="Methanolan_biosynth_EpsI"/>
</dbReference>
<organism evidence="2 3">
    <name type="scientific">Geomesophilobacter sediminis</name>
    <dbReference type="NCBI Taxonomy" id="2798584"/>
    <lineage>
        <taxon>Bacteria</taxon>
        <taxon>Pseudomonadati</taxon>
        <taxon>Thermodesulfobacteriota</taxon>
        <taxon>Desulfuromonadia</taxon>
        <taxon>Geobacterales</taxon>
        <taxon>Geobacteraceae</taxon>
        <taxon>Geomesophilobacter</taxon>
    </lineage>
</organism>
<protein>
    <submittedName>
        <fullName evidence="2">EpsI family protein</fullName>
    </submittedName>
</protein>
<sequence>MNLHRDLTVPTAAQLATFPVNLNGWRVEGEFAISDEVQKVLRATDVLSRAYIDPQGKRVAVYVGYHAGGKDSGEIHSPKHCLPGSGWLEMSSVRRQLDLPQGKLNLVQAIYRKGESSEMFLYWFQVRDKSISDEFSLKVAEIVNSVLYQRRDASFIRVSVPFEGDERQAQRTAERFITDVLPTLRQFLPG</sequence>
<dbReference type="Proteomes" id="UP000636888">
    <property type="component" value="Unassembled WGS sequence"/>
</dbReference>
<accession>A0A8J7JA60</accession>
<dbReference type="NCBIfam" id="TIGR02914">
    <property type="entry name" value="EpsI_fam"/>
    <property type="match status" value="1"/>
</dbReference>
<evidence type="ECO:0000259" key="1">
    <source>
        <dbReference type="Pfam" id="PF11984"/>
    </source>
</evidence>
<reference evidence="2" key="1">
    <citation type="submission" date="2020-12" db="EMBL/GenBank/DDBJ databases">
        <title>Geomonas sp. Red875, isolated from river sediment.</title>
        <authorList>
            <person name="Xu Z."/>
            <person name="Zhang Z."/>
            <person name="Masuda Y."/>
            <person name="Itoh H."/>
            <person name="Senoo K."/>
        </authorList>
    </citation>
    <scope>NUCLEOTIDE SEQUENCE</scope>
    <source>
        <strain evidence="2">Red875</strain>
    </source>
</reference>
<evidence type="ECO:0000313" key="3">
    <source>
        <dbReference type="Proteomes" id="UP000636888"/>
    </source>
</evidence>
<proteinExistence type="predicted"/>
<feature type="domain" description="Methanolan biosynthesis EpsI" evidence="1">
    <location>
        <begin position="3"/>
        <end position="187"/>
    </location>
</feature>